<evidence type="ECO:0000313" key="3">
    <source>
        <dbReference type="EMBL" id="MXQ54330.1"/>
    </source>
</evidence>
<proteinExistence type="inferred from homology"/>
<protein>
    <recommendedName>
        <fullName evidence="2">UPF0473 protein GSM42_11530</fullName>
    </recommendedName>
</protein>
<evidence type="ECO:0000313" key="4">
    <source>
        <dbReference type="Proteomes" id="UP000430692"/>
    </source>
</evidence>
<dbReference type="AlphaFoldDB" id="A0A6I4VWQ8"/>
<keyword evidence="4" id="KW-1185">Reference proteome</keyword>
<dbReference type="Pfam" id="PF06949">
    <property type="entry name" value="DUF1292"/>
    <property type="match status" value="1"/>
</dbReference>
<evidence type="ECO:0000256" key="1">
    <source>
        <dbReference type="ARBA" id="ARBA00008439"/>
    </source>
</evidence>
<dbReference type="EMBL" id="WUUL01000007">
    <property type="protein sequence ID" value="MXQ54330.1"/>
    <property type="molecule type" value="Genomic_DNA"/>
</dbReference>
<organism evidence="3 4">
    <name type="scientific">Shimazuella alba</name>
    <dbReference type="NCBI Taxonomy" id="2690964"/>
    <lineage>
        <taxon>Bacteria</taxon>
        <taxon>Bacillati</taxon>
        <taxon>Bacillota</taxon>
        <taxon>Bacilli</taxon>
        <taxon>Bacillales</taxon>
        <taxon>Thermoactinomycetaceae</taxon>
        <taxon>Shimazuella</taxon>
    </lineage>
</organism>
<name>A0A6I4VWQ8_9BACL</name>
<dbReference type="PANTHER" id="PTHR40066:SF1">
    <property type="entry name" value="UPF0473 PROTEIN CBO2561_CLC_2432"/>
    <property type="match status" value="1"/>
</dbReference>
<dbReference type="PANTHER" id="PTHR40066">
    <property type="entry name" value="UPF0473 PROTEIN CBO2561/CLC_2432"/>
    <property type="match status" value="1"/>
</dbReference>
<gene>
    <name evidence="3" type="ORF">GSM42_11530</name>
</gene>
<comment type="caution">
    <text evidence="3">The sequence shown here is derived from an EMBL/GenBank/DDBJ whole genome shotgun (WGS) entry which is preliminary data.</text>
</comment>
<dbReference type="HAMAP" id="MF_01448">
    <property type="entry name" value="UPF0473"/>
    <property type="match status" value="1"/>
</dbReference>
<reference evidence="3 4" key="1">
    <citation type="submission" date="2019-12" db="EMBL/GenBank/DDBJ databases">
        <title>Whole-genome analyses of novel actinobacteria.</title>
        <authorList>
            <person name="Sahin N."/>
            <person name="Saygin H."/>
        </authorList>
    </citation>
    <scope>NUCLEOTIDE SEQUENCE [LARGE SCALE GENOMIC DNA]</scope>
    <source>
        <strain evidence="3 4">KC615</strain>
    </source>
</reference>
<dbReference type="Proteomes" id="UP000430692">
    <property type="component" value="Unassembled WGS sequence"/>
</dbReference>
<dbReference type="InterPro" id="IPR009711">
    <property type="entry name" value="UPF0473"/>
</dbReference>
<sequence length="93" mass="10807">MAIEDQEVEIITISQEDGAEEDFEVVTYFEHPETGIKYVFLVSVADVEEEEQDIYPFRYAENGDDLVLAPVEEDEEWEMLEEVLQTLLDSDEI</sequence>
<dbReference type="RefSeq" id="WP_160801689.1">
    <property type="nucleotide sequence ID" value="NZ_WUUL01000007.1"/>
</dbReference>
<evidence type="ECO:0000256" key="2">
    <source>
        <dbReference type="HAMAP-Rule" id="MF_01448"/>
    </source>
</evidence>
<accession>A0A6I4VWQ8</accession>
<comment type="similarity">
    <text evidence="1 2">Belongs to the UPF0473 family.</text>
</comment>